<feature type="compositionally biased region" description="Polar residues" evidence="1">
    <location>
        <begin position="61"/>
        <end position="88"/>
    </location>
</feature>
<feature type="compositionally biased region" description="Basic and acidic residues" evidence="1">
    <location>
        <begin position="126"/>
        <end position="135"/>
    </location>
</feature>
<protein>
    <recommendedName>
        <fullName evidence="4">Cell surface protein</fullName>
    </recommendedName>
</protein>
<feature type="non-terminal residue" evidence="2">
    <location>
        <position position="135"/>
    </location>
</feature>
<dbReference type="Proteomes" id="UP001246244">
    <property type="component" value="Unassembled WGS sequence"/>
</dbReference>
<keyword evidence="3" id="KW-1185">Reference proteome</keyword>
<comment type="caution">
    <text evidence="2">The sequence shown here is derived from an EMBL/GenBank/DDBJ whole genome shotgun (WGS) entry which is preliminary data.</text>
</comment>
<evidence type="ECO:0000313" key="3">
    <source>
        <dbReference type="Proteomes" id="UP001246244"/>
    </source>
</evidence>
<organism evidence="2 3">
    <name type="scientific">Methanosarcina baikalica</name>
    <dbReference type="NCBI Taxonomy" id="3073890"/>
    <lineage>
        <taxon>Archaea</taxon>
        <taxon>Methanobacteriati</taxon>
        <taxon>Methanobacteriota</taxon>
        <taxon>Stenosarchaea group</taxon>
        <taxon>Methanomicrobia</taxon>
        <taxon>Methanosarcinales</taxon>
        <taxon>Methanosarcinaceae</taxon>
        <taxon>Methanosarcina</taxon>
    </lineage>
</organism>
<evidence type="ECO:0000256" key="1">
    <source>
        <dbReference type="SAM" id="MobiDB-lite"/>
    </source>
</evidence>
<dbReference type="RefSeq" id="WP_310577021.1">
    <property type="nucleotide sequence ID" value="NZ_JAVKPK010000081.1"/>
</dbReference>
<sequence>MLISFIFTCSTFPCFTGTSASFSDAKHTSAEITADVWDTAANLVGLSYFNLLGSGEKLQRTTASVSGTDYSPDNVSPSLNNGSSADNLTNNSSTEENETVDLNKTVNLSEASENSMGSGSSGTTTDQDKNEDILP</sequence>
<dbReference type="EMBL" id="JAVKPK010000081">
    <property type="protein sequence ID" value="MDR7666990.1"/>
    <property type="molecule type" value="Genomic_DNA"/>
</dbReference>
<evidence type="ECO:0000313" key="2">
    <source>
        <dbReference type="EMBL" id="MDR7666990.1"/>
    </source>
</evidence>
<accession>A0ABU2D4S6</accession>
<name>A0ABU2D4S6_9EURY</name>
<feature type="region of interest" description="Disordered" evidence="1">
    <location>
        <begin position="61"/>
        <end position="135"/>
    </location>
</feature>
<gene>
    <name evidence="2" type="ORF">RG963_14610</name>
</gene>
<proteinExistence type="predicted"/>
<evidence type="ECO:0008006" key="4">
    <source>
        <dbReference type="Google" id="ProtNLM"/>
    </source>
</evidence>
<reference evidence="3" key="1">
    <citation type="submission" date="2023-07" db="EMBL/GenBank/DDBJ databases">
        <title>Whole-genome sequencing of a new Methanosarcina sp. Z-7115.</title>
        <authorList>
            <person name="Zhilina T.N."/>
            <person name="Merkel A.Y."/>
        </authorList>
    </citation>
    <scope>NUCLEOTIDE SEQUENCE [LARGE SCALE GENOMIC DNA]</scope>
    <source>
        <strain evidence="3">Z-7115</strain>
    </source>
</reference>
<feature type="compositionally biased region" description="Polar residues" evidence="1">
    <location>
        <begin position="100"/>
        <end position="116"/>
    </location>
</feature>